<evidence type="ECO:0000259" key="4">
    <source>
        <dbReference type="Pfam" id="PF17167"/>
    </source>
</evidence>
<dbReference type="PANTHER" id="PTHR37469">
    <property type="entry name" value="CELLOBIONIC ACID PHOSPHORYLASE-RELATED"/>
    <property type="match status" value="1"/>
</dbReference>
<dbReference type="GO" id="GO:0005975">
    <property type="term" value="P:carbohydrate metabolic process"/>
    <property type="evidence" value="ECO:0007669"/>
    <property type="project" value="InterPro"/>
</dbReference>
<dbReference type="InterPro" id="IPR012341">
    <property type="entry name" value="6hp_glycosidase-like_sf"/>
</dbReference>
<feature type="domain" description="Glycosyl hydrolase 94 supersandwich" evidence="3">
    <location>
        <begin position="28"/>
        <end position="292"/>
    </location>
</feature>
<dbReference type="SUPFAM" id="SSF48208">
    <property type="entry name" value="Six-hairpin glycosidases"/>
    <property type="match status" value="1"/>
</dbReference>
<dbReference type="Proteomes" id="UP000317716">
    <property type="component" value="Unassembled WGS sequence"/>
</dbReference>
<evidence type="ECO:0000256" key="2">
    <source>
        <dbReference type="ARBA" id="ARBA00022679"/>
    </source>
</evidence>
<keyword evidence="2 5" id="KW-0808">Transferase</keyword>
<dbReference type="Pfam" id="PF06165">
    <property type="entry name" value="GH94_b-supersand"/>
    <property type="match status" value="2"/>
</dbReference>
<evidence type="ECO:0000256" key="1">
    <source>
        <dbReference type="ARBA" id="ARBA00022676"/>
    </source>
</evidence>
<dbReference type="Gene3D" id="1.50.10.10">
    <property type="match status" value="1"/>
</dbReference>
<dbReference type="Pfam" id="PF17167">
    <property type="entry name" value="Glyco_hydro_94"/>
    <property type="match status" value="1"/>
</dbReference>
<comment type="caution">
    <text evidence="5">The sequence shown here is derived from an EMBL/GenBank/DDBJ whole genome shotgun (WGS) entry which is preliminary data.</text>
</comment>
<dbReference type="InterPro" id="IPR010383">
    <property type="entry name" value="Glyco_hydrolase_94_b-supersand"/>
</dbReference>
<evidence type="ECO:0000259" key="3">
    <source>
        <dbReference type="Pfam" id="PF06165"/>
    </source>
</evidence>
<dbReference type="PANTHER" id="PTHR37469:SF2">
    <property type="entry name" value="CELLOBIONIC ACID PHOSPHORYLASE"/>
    <property type="match status" value="1"/>
</dbReference>
<evidence type="ECO:0000313" key="6">
    <source>
        <dbReference type="Proteomes" id="UP000317716"/>
    </source>
</evidence>
<dbReference type="Gene3D" id="2.60.420.10">
    <property type="entry name" value="Maltose phosphorylase, domain 3"/>
    <property type="match status" value="1"/>
</dbReference>
<feature type="domain" description="Glycosyl hydrolase 94 supersandwich" evidence="3">
    <location>
        <begin position="496"/>
        <end position="772"/>
    </location>
</feature>
<dbReference type="Gene3D" id="2.70.98.40">
    <property type="entry name" value="Glycoside hydrolase, family 65, N-terminal domain"/>
    <property type="match status" value="2"/>
</dbReference>
<evidence type="ECO:0000313" key="5">
    <source>
        <dbReference type="EMBL" id="TMQ56672.1"/>
    </source>
</evidence>
<name>A0A538SZ83_UNCEI</name>
<reference evidence="5 6" key="1">
    <citation type="journal article" date="2019" name="Nat. Microbiol.">
        <title>Mediterranean grassland soil C-N compound turnover is dependent on rainfall and depth, and is mediated by genomically divergent microorganisms.</title>
        <authorList>
            <person name="Diamond S."/>
            <person name="Andeer P.F."/>
            <person name="Li Z."/>
            <person name="Crits-Christoph A."/>
            <person name="Burstein D."/>
            <person name="Anantharaman K."/>
            <person name="Lane K.R."/>
            <person name="Thomas B.C."/>
            <person name="Pan C."/>
            <person name="Northen T.R."/>
            <person name="Banfield J.F."/>
        </authorList>
    </citation>
    <scope>NUCLEOTIDE SEQUENCE [LARGE SCALE GENOMIC DNA]</scope>
    <source>
        <strain evidence="5">WS_2</strain>
    </source>
</reference>
<dbReference type="GO" id="GO:0016757">
    <property type="term" value="F:glycosyltransferase activity"/>
    <property type="evidence" value="ECO:0007669"/>
    <property type="project" value="UniProtKB-KW"/>
</dbReference>
<keyword evidence="1" id="KW-0328">Glycosyltransferase</keyword>
<dbReference type="GO" id="GO:0030246">
    <property type="term" value="F:carbohydrate binding"/>
    <property type="evidence" value="ECO:0007669"/>
    <property type="project" value="InterPro"/>
</dbReference>
<organism evidence="5 6">
    <name type="scientific">Eiseniibacteriota bacterium</name>
    <dbReference type="NCBI Taxonomy" id="2212470"/>
    <lineage>
        <taxon>Bacteria</taxon>
        <taxon>Candidatus Eiseniibacteriota</taxon>
    </lineage>
</organism>
<dbReference type="EMBL" id="VBOS01000155">
    <property type="protein sequence ID" value="TMQ56672.1"/>
    <property type="molecule type" value="Genomic_DNA"/>
</dbReference>
<dbReference type="InterPro" id="IPR008928">
    <property type="entry name" value="6-hairpin_glycosidase_sf"/>
</dbReference>
<dbReference type="SUPFAM" id="SSF74650">
    <property type="entry name" value="Galactose mutarotase-like"/>
    <property type="match status" value="2"/>
</dbReference>
<dbReference type="InterPro" id="IPR037824">
    <property type="entry name" value="GH94N_2_NdvB"/>
</dbReference>
<dbReference type="InterPro" id="IPR052047">
    <property type="entry name" value="GH94_Enzymes"/>
</dbReference>
<feature type="domain" description="Glycosyl hydrolase 94 catalytic" evidence="4">
    <location>
        <begin position="787"/>
        <end position="1210"/>
    </location>
</feature>
<dbReference type="InterPro" id="IPR011013">
    <property type="entry name" value="Gal_mutarotase_sf_dom"/>
</dbReference>
<gene>
    <name evidence="5" type="ORF">E6K72_04635</name>
</gene>
<dbReference type="InterPro" id="IPR033432">
    <property type="entry name" value="GH94_catalytic"/>
</dbReference>
<accession>A0A538SZ83</accession>
<proteinExistence type="predicted"/>
<protein>
    <submittedName>
        <fullName evidence="5">Glycosyl transferase</fullName>
    </submittedName>
</protein>
<dbReference type="InterPro" id="IPR037018">
    <property type="entry name" value="GH65_N"/>
</dbReference>
<dbReference type="CDD" id="cd11756">
    <property type="entry name" value="GH94N_ChvB_NdvB_1_like"/>
    <property type="match status" value="1"/>
</dbReference>
<sequence length="1293" mass="140073">MDRADAVVPEAVAATRVEPEAVARLRGSPSPPGRLLGNGRFLALATEAGTGGAWLEACALSRWRGDRVEDPDGCFVYLREDDGRFWSAGLRPVAGSPERYEVEHEPGRLGILREEHGLESRMETWVDAGADLECRRLVLRNVSARSRTIEVTTWIEVVLDTPRAFEAHPAFSRLFLQTEALAGEGILLARRRPRDPHGVRPWLAHALLGPGPVEFETDRCRFLGRGRDSGRPRALVAPGPLSGAQGSVLDPVLCLRRRVTLAPRAHQEFVFALAAAPDREDAVARLARLRDPAAIRASRAAAEANARERARRHGLTAGEAMELERIGAALAYGDPRLAALPGREPGAPSVPPADTGLALPPGIPLVLVEDADRAGLWKQAEAAWAYWRDLGFTTALIGIARSGLRSMLEVADASQPRLIARSALSPARRRALAAAAPMVVRERWPRLEEDAHALAEAEGGAASADGAAEAGGPALEPESELIAGNGCGGFTPDGSEYVIRLDLEPDGTPRLPPLPWVNVLAGQEFGSIVSETGACCTWSRNSREHRLTPWSNDPVRDPHGEALYVRDEAGGDVWSPLPGPRPGPGAYEARHGFGYSRFRHASRGLEMDTLVIVPPHASFKLTRIRITNRDGRARRLSLTSYARLVLGPEAASSRAIVTWRDPASGALLARGVPFGGSSNAVAFAATLGGAAGERLSFTADREAFLGRGGSPRAPAALATGHALDGRTGAGLDPCFAERIEFSLPPGGARDITMVLGEARSPGAARVELRRLRAPRAVEQLETETRAFWAERHSRLRIETPLPAIDLMVNGWLPYQALACRLWARSAFYQSGGAFGFRDQLQDALAFLPVDPALAREQILLHAAHQFVEGDVLHWWHPPSGRGLRTRFADDLLWLPYAAAQYIEATGDRAILTERVPFLSARTLRPGEDEAFLAPRRARVAADLYEHCCRALDRSLEVGAHGLPLFGSGDWNDGMNRVGREGRGESVWMAFFLCAVLEAFLPHVRDRSDPRAERYAGHRSDLAHAAEQAGWDGEWYRRGYYDDGTPLGSRGSDECRIDALVQAWSVISNAAPRARASAAMDALERMLLSDADGILRLLDPPFDRTQHDPGYIKGYVPGVRENGGQYTHAALWAARALAELGRGDRAARLLEMLSPIAHARDAAGVERYRVEPYVVAADVYGAAPHVGRGGWTWYTGSAGWMVRVVVESLLGVRIEGGRTLVARPAIPGDWPGFRLTLRPGGDRTQYDLHVENAGPAGAVRGASLDGHDVPVEGGAARIPLERDGRTHQVRVRMG</sequence>
<dbReference type="SMART" id="SM01068">
    <property type="entry name" value="CBM_X"/>
    <property type="match status" value="2"/>
</dbReference>